<dbReference type="EMBL" id="JALLPJ020000671">
    <property type="protein sequence ID" value="KAL3785936.1"/>
    <property type="molecule type" value="Genomic_DNA"/>
</dbReference>
<keyword evidence="3" id="KW-1185">Reference proteome</keyword>
<evidence type="ECO:0000256" key="1">
    <source>
        <dbReference type="SAM" id="MobiDB-lite"/>
    </source>
</evidence>
<gene>
    <name evidence="2" type="ORF">ACHAWO_001442</name>
</gene>
<evidence type="ECO:0000313" key="3">
    <source>
        <dbReference type="Proteomes" id="UP001530400"/>
    </source>
</evidence>
<protein>
    <submittedName>
        <fullName evidence="2">Uncharacterized protein</fullName>
    </submittedName>
</protein>
<accession>A0ABD3PDT8</accession>
<proteinExistence type="predicted"/>
<dbReference type="AlphaFoldDB" id="A0ABD3PDT8"/>
<organism evidence="2 3">
    <name type="scientific">Cyclotella atomus</name>
    <dbReference type="NCBI Taxonomy" id="382360"/>
    <lineage>
        <taxon>Eukaryota</taxon>
        <taxon>Sar</taxon>
        <taxon>Stramenopiles</taxon>
        <taxon>Ochrophyta</taxon>
        <taxon>Bacillariophyta</taxon>
        <taxon>Coscinodiscophyceae</taxon>
        <taxon>Thalassiosirophycidae</taxon>
        <taxon>Stephanodiscales</taxon>
        <taxon>Stephanodiscaceae</taxon>
        <taxon>Cyclotella</taxon>
    </lineage>
</organism>
<reference evidence="2 3" key="1">
    <citation type="submission" date="2024-10" db="EMBL/GenBank/DDBJ databases">
        <title>Updated reference genomes for cyclostephanoid diatoms.</title>
        <authorList>
            <person name="Roberts W.R."/>
            <person name="Alverson A.J."/>
        </authorList>
    </citation>
    <scope>NUCLEOTIDE SEQUENCE [LARGE SCALE GENOMIC DNA]</scope>
    <source>
        <strain evidence="2 3">AJA010-31</strain>
    </source>
</reference>
<evidence type="ECO:0000313" key="2">
    <source>
        <dbReference type="EMBL" id="KAL3785936.1"/>
    </source>
</evidence>
<dbReference type="Proteomes" id="UP001530400">
    <property type="component" value="Unassembled WGS sequence"/>
</dbReference>
<sequence length="404" mass="44535">MAASSSSTSIPQTATKMTITNVITPVSDEIDTLVSSAASTVDAALHGLILGAKFEQIARDSACQPSAPSATEIDLSPNGFGFDAVGTAASLAVAITDNKAAVTRPLMPTLDDCNFAPLQPSYSQDSEAAVAADIGSSEEKVVAEESWDPELLEAASILCMLSNARPNAEDVSVTMELMAPTFEYSYENYQVDVAACEEEDYLDEDEDMYEEPLPKRSSSSSAPPPLLRHPDRLAIEDDVDEVNQLHQYVRSDLLEIFVVPQIQDEDSDDDDGSYCPKLKYERVTRGNSYSGTLLSSSSNNRHYPGRVGFRCIHCANVRPTSAQTTKSSFYPLRLHNLYREVCAWQRIHFKNCPFVPKEVRGRYDWLKESDTSRGKVRYWEISAVKIGLVNNPDREDGIIFSDMV</sequence>
<feature type="region of interest" description="Disordered" evidence="1">
    <location>
        <begin position="205"/>
        <end position="229"/>
    </location>
</feature>
<name>A0ABD3PDT8_9STRA</name>
<comment type="caution">
    <text evidence="2">The sequence shown here is derived from an EMBL/GenBank/DDBJ whole genome shotgun (WGS) entry which is preliminary data.</text>
</comment>